<dbReference type="Pfam" id="PF11719">
    <property type="entry name" value="Drc1-Sld2"/>
    <property type="match status" value="1"/>
</dbReference>
<evidence type="ECO:0000313" key="10">
    <source>
        <dbReference type="Proteomes" id="UP000002037"/>
    </source>
</evidence>
<keyword evidence="10" id="KW-1185">Reference proteome</keyword>
<comment type="function">
    <text evidence="7">Has a role in the initiation of DNA replication. Required at S-phase checkpoint.</text>
</comment>
<dbReference type="EMBL" id="GG692395">
    <property type="protein sequence ID" value="EER36027.1"/>
    <property type="molecule type" value="Genomic_DNA"/>
</dbReference>
<dbReference type="OrthoDB" id="8775810at2759"/>
<proteinExistence type="inferred from homology"/>
<feature type="compositionally biased region" description="Basic and acidic residues" evidence="8">
    <location>
        <begin position="65"/>
        <end position="77"/>
    </location>
</feature>
<dbReference type="GO" id="GO:1902977">
    <property type="term" value="P:mitotic DNA replication preinitiation complex assembly"/>
    <property type="evidence" value="ECO:0007669"/>
    <property type="project" value="TreeGrafter"/>
</dbReference>
<feature type="compositionally biased region" description="Polar residues" evidence="8">
    <location>
        <begin position="162"/>
        <end position="174"/>
    </location>
</feature>
<keyword evidence="5 7" id="KW-0539">Nucleus</keyword>
<accession>C5M3X7</accession>
<sequence>MEVIEIKQKIKEWEYSFREKHNKPPSKSDIKENSEIHKLYSLYRAIKQGKQPKQTSKSDPAPESPIKKNVFDSKEELGPTPQANGRVMSIFDFKLTPPESSPLKKKSTNTSIFSSPQKMSMPPPDSPVKRITTETPTKNRIRSFATPTKPRSIDFSMFSPGYRNQNPSTPLSGLNNSTVVDFQVSPSPLKPLRGIGKKLADLYKSAIEEAENLETNEFDEEVIEEEAAHHEEHGVGEDSEDEDNKENRKGFKRKKTQKRQTKRVKMAPRPVLENSSLDDVNIQEKVSKMEEEERKHIEAYINSDEEYDIEDEVNSLVPESPIKKTRKPIANNYQRLKINDPRAKRFKQRMRRR</sequence>
<name>C5M3X7_CANTT</name>
<evidence type="ECO:0000313" key="9">
    <source>
        <dbReference type="EMBL" id="EER36027.1"/>
    </source>
</evidence>
<dbReference type="GO" id="GO:0003697">
    <property type="term" value="F:single-stranded DNA binding"/>
    <property type="evidence" value="ECO:0007669"/>
    <property type="project" value="TreeGrafter"/>
</dbReference>
<reference evidence="9 10" key="1">
    <citation type="journal article" date="2009" name="Nature">
        <title>Evolution of pathogenicity and sexual reproduction in eight Candida genomes.</title>
        <authorList>
            <person name="Butler G."/>
            <person name="Rasmussen M.D."/>
            <person name="Lin M.F."/>
            <person name="Santos M.A."/>
            <person name="Sakthikumar S."/>
            <person name="Munro C.A."/>
            <person name="Rheinbay E."/>
            <person name="Grabherr M."/>
            <person name="Forche A."/>
            <person name="Reedy J.L."/>
            <person name="Agrafioti I."/>
            <person name="Arnaud M.B."/>
            <person name="Bates S."/>
            <person name="Brown A.J."/>
            <person name="Brunke S."/>
            <person name="Costanzo M.C."/>
            <person name="Fitzpatrick D.A."/>
            <person name="de Groot P.W."/>
            <person name="Harris D."/>
            <person name="Hoyer L.L."/>
            <person name="Hube B."/>
            <person name="Klis F.M."/>
            <person name="Kodira C."/>
            <person name="Lennard N."/>
            <person name="Logue M.E."/>
            <person name="Martin R."/>
            <person name="Neiman A.M."/>
            <person name="Nikolaou E."/>
            <person name="Quail M.A."/>
            <person name="Quinn J."/>
            <person name="Santos M.C."/>
            <person name="Schmitzberger F.F."/>
            <person name="Sherlock G."/>
            <person name="Shah P."/>
            <person name="Silverstein K.A."/>
            <person name="Skrzypek M.S."/>
            <person name="Soll D."/>
            <person name="Staggs R."/>
            <person name="Stansfield I."/>
            <person name="Stumpf M.P."/>
            <person name="Sudbery P.E."/>
            <person name="Srikantha T."/>
            <person name="Zeng Q."/>
            <person name="Berman J."/>
            <person name="Berriman M."/>
            <person name="Heitman J."/>
            <person name="Gow N.A."/>
            <person name="Lorenz M.C."/>
            <person name="Birren B.W."/>
            <person name="Kellis M."/>
            <person name="Cuomo C.A."/>
        </authorList>
    </citation>
    <scope>NUCLEOTIDE SEQUENCE [LARGE SCALE GENOMIC DNA]</scope>
    <source>
        <strain evidence="10">ATCC MYA-3404 / T1</strain>
    </source>
</reference>
<dbReference type="InterPro" id="IPR040203">
    <property type="entry name" value="Sld2"/>
</dbReference>
<evidence type="ECO:0000256" key="8">
    <source>
        <dbReference type="SAM" id="MobiDB-lite"/>
    </source>
</evidence>
<evidence type="ECO:0000256" key="6">
    <source>
        <dbReference type="ARBA" id="ARBA00023306"/>
    </source>
</evidence>
<evidence type="ECO:0000256" key="5">
    <source>
        <dbReference type="ARBA" id="ARBA00023242"/>
    </source>
</evidence>
<feature type="compositionally biased region" description="Polar residues" evidence="8">
    <location>
        <begin position="108"/>
        <end position="118"/>
    </location>
</feature>
<dbReference type="KEGG" id="ctp:CTRG_00766"/>
<dbReference type="Proteomes" id="UP000002037">
    <property type="component" value="Unassembled WGS sequence"/>
</dbReference>
<feature type="compositionally biased region" description="Acidic residues" evidence="8">
    <location>
        <begin position="210"/>
        <end position="225"/>
    </location>
</feature>
<dbReference type="RefSeq" id="XP_002545985.1">
    <property type="nucleotide sequence ID" value="XM_002545939.1"/>
</dbReference>
<comment type="similarity">
    <text evidence="2 7">Belongs to the SLD2 family.</text>
</comment>
<organism evidence="9 10">
    <name type="scientific">Candida tropicalis (strain ATCC MYA-3404 / T1)</name>
    <name type="common">Yeast</name>
    <dbReference type="NCBI Taxonomy" id="294747"/>
    <lineage>
        <taxon>Eukaryota</taxon>
        <taxon>Fungi</taxon>
        <taxon>Dikarya</taxon>
        <taxon>Ascomycota</taxon>
        <taxon>Saccharomycotina</taxon>
        <taxon>Pichiomycetes</taxon>
        <taxon>Debaryomycetaceae</taxon>
        <taxon>Candida/Lodderomyces clade</taxon>
        <taxon>Candida</taxon>
    </lineage>
</organism>
<dbReference type="AlphaFoldDB" id="C5M3X7"/>
<dbReference type="Gene3D" id="1.10.10.1460">
    <property type="match status" value="1"/>
</dbReference>
<feature type="region of interest" description="Disordered" evidence="8">
    <location>
        <begin position="44"/>
        <end position="174"/>
    </location>
</feature>
<dbReference type="eggNOG" id="ENOG502SCF7">
    <property type="taxonomic scope" value="Eukaryota"/>
</dbReference>
<dbReference type="HOGENOM" id="CLU_667493_0_0_1"/>
<evidence type="ECO:0000256" key="7">
    <source>
        <dbReference type="RuleBase" id="RU367067"/>
    </source>
</evidence>
<gene>
    <name evidence="9" type="ORF">CTRG_00766</name>
</gene>
<evidence type="ECO:0000256" key="2">
    <source>
        <dbReference type="ARBA" id="ARBA00007276"/>
    </source>
</evidence>
<dbReference type="PANTHER" id="PTHR28124:SF1">
    <property type="entry name" value="DNA REPLICATION REGULATOR SLD2"/>
    <property type="match status" value="1"/>
</dbReference>
<feature type="compositionally biased region" description="Basic and acidic residues" evidence="8">
    <location>
        <begin position="226"/>
        <end position="236"/>
    </location>
</feature>
<dbReference type="InterPro" id="IPR021110">
    <property type="entry name" value="DNA_rep_checkpnt_protein"/>
</dbReference>
<feature type="compositionally biased region" description="Basic residues" evidence="8">
    <location>
        <begin position="250"/>
        <end position="266"/>
    </location>
</feature>
<dbReference type="GeneID" id="8298980"/>
<keyword evidence="6 7" id="KW-0131">Cell cycle</keyword>
<dbReference type="GO" id="GO:0003688">
    <property type="term" value="F:DNA replication origin binding"/>
    <property type="evidence" value="ECO:0007669"/>
    <property type="project" value="TreeGrafter"/>
</dbReference>
<evidence type="ECO:0000256" key="1">
    <source>
        <dbReference type="ARBA" id="ARBA00004123"/>
    </source>
</evidence>
<dbReference type="VEuPathDB" id="FungiDB:CTRG_00766"/>
<dbReference type="GO" id="GO:0000727">
    <property type="term" value="P:double-strand break repair via break-induced replication"/>
    <property type="evidence" value="ECO:0007669"/>
    <property type="project" value="TreeGrafter"/>
</dbReference>
<protein>
    <recommendedName>
        <fullName evidence="3 7">DNA replication regulator SLD2</fullName>
    </recommendedName>
</protein>
<evidence type="ECO:0000256" key="4">
    <source>
        <dbReference type="ARBA" id="ARBA00022705"/>
    </source>
</evidence>
<dbReference type="STRING" id="294747.C5M3X7"/>
<dbReference type="PANTHER" id="PTHR28124">
    <property type="entry name" value="DNA REPLICATION REGULATOR SLD2"/>
    <property type="match status" value="1"/>
</dbReference>
<dbReference type="GO" id="GO:0031261">
    <property type="term" value="C:DNA replication preinitiation complex"/>
    <property type="evidence" value="ECO:0007669"/>
    <property type="project" value="TreeGrafter"/>
</dbReference>
<feature type="region of interest" description="Disordered" evidence="8">
    <location>
        <begin position="210"/>
        <end position="278"/>
    </location>
</feature>
<dbReference type="GO" id="GO:0006270">
    <property type="term" value="P:DNA replication initiation"/>
    <property type="evidence" value="ECO:0007669"/>
    <property type="project" value="UniProtKB-UniRule"/>
</dbReference>
<keyword evidence="4 7" id="KW-0235">DNA replication</keyword>
<dbReference type="CDD" id="cd22289">
    <property type="entry name" value="RecQL4_SLD2_NTD"/>
    <property type="match status" value="1"/>
</dbReference>
<evidence type="ECO:0000256" key="3">
    <source>
        <dbReference type="ARBA" id="ARBA00018363"/>
    </source>
</evidence>
<comment type="subcellular location">
    <subcellularLocation>
        <location evidence="1 7">Nucleus</location>
    </subcellularLocation>
</comment>